<dbReference type="EMBL" id="CP108090">
    <property type="protein sequence ID" value="WUQ10888.1"/>
    <property type="molecule type" value="Genomic_DNA"/>
</dbReference>
<evidence type="ECO:0000313" key="3">
    <source>
        <dbReference type="Proteomes" id="UP001432039"/>
    </source>
</evidence>
<evidence type="ECO:0008006" key="4">
    <source>
        <dbReference type="Google" id="ProtNLM"/>
    </source>
</evidence>
<feature type="compositionally biased region" description="Pro residues" evidence="1">
    <location>
        <begin position="99"/>
        <end position="108"/>
    </location>
</feature>
<reference evidence="2" key="1">
    <citation type="submission" date="2022-10" db="EMBL/GenBank/DDBJ databases">
        <title>The complete genomes of actinobacterial strains from the NBC collection.</title>
        <authorList>
            <person name="Joergensen T.S."/>
            <person name="Alvarez Arevalo M."/>
            <person name="Sterndorff E.B."/>
            <person name="Faurdal D."/>
            <person name="Vuksanovic O."/>
            <person name="Mourched A.-S."/>
            <person name="Charusanti P."/>
            <person name="Shaw S."/>
            <person name="Blin K."/>
            <person name="Weber T."/>
        </authorList>
    </citation>
    <scope>NUCLEOTIDE SEQUENCE</scope>
    <source>
        <strain evidence="2">NBC_00248</strain>
    </source>
</reference>
<gene>
    <name evidence="2" type="ORF">OG517_05295</name>
</gene>
<dbReference type="InterPro" id="IPR049975">
    <property type="entry name" value="SAV_915-like_dom"/>
</dbReference>
<accession>A0ABZ1T653</accession>
<feature type="compositionally biased region" description="Acidic residues" evidence="1">
    <location>
        <begin position="1"/>
        <end position="12"/>
    </location>
</feature>
<protein>
    <recommendedName>
        <fullName evidence="4">SseB protein N-terminal domain-containing protein</fullName>
    </recommendedName>
</protein>
<proteinExistence type="predicted"/>
<dbReference type="Proteomes" id="UP001432039">
    <property type="component" value="Chromosome"/>
</dbReference>
<dbReference type="NCBIfam" id="NF042914">
    <property type="entry name" value="SAV915_dom"/>
    <property type="match status" value="1"/>
</dbReference>
<name>A0ABZ1T653_STRVG</name>
<feature type="region of interest" description="Disordered" evidence="1">
    <location>
        <begin position="1"/>
        <end position="20"/>
    </location>
</feature>
<sequence>MCLFQYDDDPEPEERIPAGPLYVPVRPGGAEVVVRMFRTPLGARTVVGFTGPDRLAATLGVDQPWIRLSESALRAMAEPLGVSVLTVDPTFTAPAVAAGPPPAAPPQGSPIAARLA</sequence>
<organism evidence="2 3">
    <name type="scientific">Streptomyces virginiae</name>
    <name type="common">Streptomyces cinnamonensis</name>
    <dbReference type="NCBI Taxonomy" id="1961"/>
    <lineage>
        <taxon>Bacteria</taxon>
        <taxon>Bacillati</taxon>
        <taxon>Actinomycetota</taxon>
        <taxon>Actinomycetes</taxon>
        <taxon>Kitasatosporales</taxon>
        <taxon>Streptomycetaceae</taxon>
        <taxon>Streptomyces</taxon>
    </lineage>
</organism>
<dbReference type="RefSeq" id="WP_328960413.1">
    <property type="nucleotide sequence ID" value="NZ_CP108090.1"/>
</dbReference>
<keyword evidence="3" id="KW-1185">Reference proteome</keyword>
<feature type="region of interest" description="Disordered" evidence="1">
    <location>
        <begin position="94"/>
        <end position="116"/>
    </location>
</feature>
<evidence type="ECO:0000256" key="1">
    <source>
        <dbReference type="SAM" id="MobiDB-lite"/>
    </source>
</evidence>
<evidence type="ECO:0000313" key="2">
    <source>
        <dbReference type="EMBL" id="WUQ10888.1"/>
    </source>
</evidence>